<accession>A0A9E2SBV5</accession>
<organism evidence="2 3">
    <name type="scientific">Pinibacter aurantiacus</name>
    <dbReference type="NCBI Taxonomy" id="2851599"/>
    <lineage>
        <taxon>Bacteria</taxon>
        <taxon>Pseudomonadati</taxon>
        <taxon>Bacteroidota</taxon>
        <taxon>Chitinophagia</taxon>
        <taxon>Chitinophagales</taxon>
        <taxon>Chitinophagaceae</taxon>
        <taxon>Pinibacter</taxon>
    </lineage>
</organism>
<feature type="signal peptide" evidence="1">
    <location>
        <begin position="1"/>
        <end position="22"/>
    </location>
</feature>
<name>A0A9E2SBV5_9BACT</name>
<proteinExistence type="predicted"/>
<comment type="caution">
    <text evidence="2">The sequence shown here is derived from an EMBL/GenBank/DDBJ whole genome shotgun (WGS) entry which is preliminary data.</text>
</comment>
<dbReference type="Proteomes" id="UP000812270">
    <property type="component" value="Unassembled WGS sequence"/>
</dbReference>
<evidence type="ECO:0000313" key="2">
    <source>
        <dbReference type="EMBL" id="MBV4360141.1"/>
    </source>
</evidence>
<reference evidence="2" key="1">
    <citation type="submission" date="2021-06" db="EMBL/GenBank/DDBJ databases">
        <authorList>
            <person name="Huq M.A."/>
        </authorList>
    </citation>
    <scope>NUCLEOTIDE SEQUENCE</scope>
    <source>
        <strain evidence="2">MAH-26</strain>
    </source>
</reference>
<sequence>MGRFRVQFLVLLLCILGQTAFSQSDSTPRVKPDTVKPVGIDTLVEKVDTTLRILNLNPYITLHVDSTLNYKLDINRESRDYFWFLKNAPLGLKINKDNGILTFKAEKSFFLSGKLKYDYDYRVSLGVQNTLNPKERVDTSFTLVFYSTDIIPSLVKPTVGSVLTVDEGDTVSFQIQCDNGSFPIERVSFFSSLPLKPLTTIHGCDDTFTWVPSYDFVKDGDSAKVKVVMLNFVGATKFMVRDTATIKVVVRNALNYPYAVQEHAAIAKSISTYVLQLKFVFLQLDKTVKKNKGARTTFDVTSATTAMTGTVLATSSTTGSSAANMGKILPTVGVTLVPVKEAVSPTKTYDQNQASLVRGAIKRLEYMLRDNALIGERDPDITKKTNKLRDELQAAQVQLVDIPIEIVNGISEEELNEYFNSPAVNKKYRLSKKKSKK</sequence>
<dbReference type="RefSeq" id="WP_217794410.1">
    <property type="nucleotide sequence ID" value="NZ_JAHSPG010000017.1"/>
</dbReference>
<keyword evidence="1" id="KW-0732">Signal</keyword>
<dbReference type="AlphaFoldDB" id="A0A9E2SBV5"/>
<feature type="chain" id="PRO_5039689767" evidence="1">
    <location>
        <begin position="23"/>
        <end position="437"/>
    </location>
</feature>
<gene>
    <name evidence="2" type="ORF">KTO63_23455</name>
</gene>
<keyword evidence="3" id="KW-1185">Reference proteome</keyword>
<dbReference type="EMBL" id="JAHSPG010000017">
    <property type="protein sequence ID" value="MBV4360141.1"/>
    <property type="molecule type" value="Genomic_DNA"/>
</dbReference>
<evidence type="ECO:0000256" key="1">
    <source>
        <dbReference type="SAM" id="SignalP"/>
    </source>
</evidence>
<evidence type="ECO:0000313" key="3">
    <source>
        <dbReference type="Proteomes" id="UP000812270"/>
    </source>
</evidence>
<protein>
    <submittedName>
        <fullName evidence="2">Uncharacterized protein</fullName>
    </submittedName>
</protein>